<dbReference type="KEGG" id="rlc:K227x_21490"/>
<dbReference type="EMBL" id="CP036525">
    <property type="protein sequence ID" value="QDT03764.1"/>
    <property type="molecule type" value="Genomic_DNA"/>
</dbReference>
<keyword evidence="3" id="KW-1185">Reference proteome</keyword>
<dbReference type="Proteomes" id="UP000318538">
    <property type="component" value="Chromosome"/>
</dbReference>
<feature type="region of interest" description="Disordered" evidence="1">
    <location>
        <begin position="1"/>
        <end position="22"/>
    </location>
</feature>
<proteinExistence type="predicted"/>
<dbReference type="AlphaFoldDB" id="A0A517N9F4"/>
<reference evidence="2 3" key="1">
    <citation type="submission" date="2019-02" db="EMBL/GenBank/DDBJ databases">
        <title>Deep-cultivation of Planctomycetes and their phenomic and genomic characterization uncovers novel biology.</title>
        <authorList>
            <person name="Wiegand S."/>
            <person name="Jogler M."/>
            <person name="Boedeker C."/>
            <person name="Pinto D."/>
            <person name="Vollmers J."/>
            <person name="Rivas-Marin E."/>
            <person name="Kohn T."/>
            <person name="Peeters S.H."/>
            <person name="Heuer A."/>
            <person name="Rast P."/>
            <person name="Oberbeckmann S."/>
            <person name="Bunk B."/>
            <person name="Jeske O."/>
            <person name="Meyerdierks A."/>
            <person name="Storesund J.E."/>
            <person name="Kallscheuer N."/>
            <person name="Luecker S."/>
            <person name="Lage O.M."/>
            <person name="Pohl T."/>
            <person name="Merkel B.J."/>
            <person name="Hornburger P."/>
            <person name="Mueller R.-W."/>
            <person name="Bruemmer F."/>
            <person name="Labrenz M."/>
            <person name="Spormann A.M."/>
            <person name="Op den Camp H."/>
            <person name="Overmann J."/>
            <person name="Amann R."/>
            <person name="Jetten M.S.M."/>
            <person name="Mascher T."/>
            <person name="Medema M.H."/>
            <person name="Devos D.P."/>
            <person name="Kaster A.-K."/>
            <person name="Ovreas L."/>
            <person name="Rohde M."/>
            <person name="Galperin M.Y."/>
            <person name="Jogler C."/>
        </authorList>
    </citation>
    <scope>NUCLEOTIDE SEQUENCE [LARGE SCALE GENOMIC DNA]</scope>
    <source>
        <strain evidence="2 3">K22_7</strain>
    </source>
</reference>
<feature type="region of interest" description="Disordered" evidence="1">
    <location>
        <begin position="50"/>
        <end position="91"/>
    </location>
</feature>
<accession>A0A517N9F4</accession>
<evidence type="ECO:0000313" key="3">
    <source>
        <dbReference type="Proteomes" id="UP000318538"/>
    </source>
</evidence>
<name>A0A517N9F4_9BACT</name>
<sequence length="91" mass="9457">MRPAPASAQRDLHRPGPPKTAFAAYPAVPHSYPGVQRTFDIGGVAVSAAISVPPSPNRHPSGPSTDHCHHHLAGARVPDWVDASGSLGQPN</sequence>
<evidence type="ECO:0000256" key="1">
    <source>
        <dbReference type="SAM" id="MobiDB-lite"/>
    </source>
</evidence>
<gene>
    <name evidence="2" type="ORF">K227x_21490</name>
</gene>
<organism evidence="2 3">
    <name type="scientific">Rubripirellula lacrimiformis</name>
    <dbReference type="NCBI Taxonomy" id="1930273"/>
    <lineage>
        <taxon>Bacteria</taxon>
        <taxon>Pseudomonadati</taxon>
        <taxon>Planctomycetota</taxon>
        <taxon>Planctomycetia</taxon>
        <taxon>Pirellulales</taxon>
        <taxon>Pirellulaceae</taxon>
        <taxon>Rubripirellula</taxon>
    </lineage>
</organism>
<evidence type="ECO:0000313" key="2">
    <source>
        <dbReference type="EMBL" id="QDT03764.1"/>
    </source>
</evidence>
<protein>
    <submittedName>
        <fullName evidence="2">Uncharacterized protein</fullName>
    </submittedName>
</protein>